<feature type="transmembrane region" description="Helical" evidence="1">
    <location>
        <begin position="253"/>
        <end position="271"/>
    </location>
</feature>
<proteinExistence type="predicted"/>
<protein>
    <submittedName>
        <fullName evidence="2">Uncharacterized protein</fullName>
    </submittedName>
</protein>
<evidence type="ECO:0000313" key="3">
    <source>
        <dbReference type="Proteomes" id="UP001501508"/>
    </source>
</evidence>
<feature type="transmembrane region" description="Helical" evidence="1">
    <location>
        <begin position="333"/>
        <end position="352"/>
    </location>
</feature>
<dbReference type="Proteomes" id="UP001501508">
    <property type="component" value="Unassembled WGS sequence"/>
</dbReference>
<feature type="transmembrane region" description="Helical" evidence="1">
    <location>
        <begin position="224"/>
        <end position="241"/>
    </location>
</feature>
<feature type="transmembrane region" description="Helical" evidence="1">
    <location>
        <begin position="128"/>
        <end position="147"/>
    </location>
</feature>
<feature type="transmembrane region" description="Helical" evidence="1">
    <location>
        <begin position="91"/>
        <end position="116"/>
    </location>
</feature>
<dbReference type="RefSeq" id="WP_345028189.1">
    <property type="nucleotide sequence ID" value="NZ_BAABEY010000018.1"/>
</dbReference>
<accession>A0ABP8LWG4</accession>
<keyword evidence="3" id="KW-1185">Reference proteome</keyword>
<feature type="transmembrane region" description="Helical" evidence="1">
    <location>
        <begin position="159"/>
        <end position="177"/>
    </location>
</feature>
<gene>
    <name evidence="2" type="ORF">GCM10023091_18270</name>
</gene>
<organism evidence="2 3">
    <name type="scientific">Ravibacter arvi</name>
    <dbReference type="NCBI Taxonomy" id="2051041"/>
    <lineage>
        <taxon>Bacteria</taxon>
        <taxon>Pseudomonadati</taxon>
        <taxon>Bacteroidota</taxon>
        <taxon>Cytophagia</taxon>
        <taxon>Cytophagales</taxon>
        <taxon>Spirosomataceae</taxon>
        <taxon>Ravibacter</taxon>
    </lineage>
</organism>
<keyword evidence="1" id="KW-0472">Membrane</keyword>
<comment type="caution">
    <text evidence="2">The sequence shown here is derived from an EMBL/GenBank/DDBJ whole genome shotgun (WGS) entry which is preliminary data.</text>
</comment>
<feature type="transmembrane region" description="Helical" evidence="1">
    <location>
        <begin position="388"/>
        <end position="407"/>
    </location>
</feature>
<evidence type="ECO:0000313" key="2">
    <source>
        <dbReference type="EMBL" id="GAA4438112.1"/>
    </source>
</evidence>
<feature type="transmembrane region" description="Helical" evidence="1">
    <location>
        <begin position="60"/>
        <end position="79"/>
    </location>
</feature>
<feature type="transmembrane region" description="Helical" evidence="1">
    <location>
        <begin position="358"/>
        <end position="376"/>
    </location>
</feature>
<keyword evidence="1" id="KW-1133">Transmembrane helix</keyword>
<sequence>MKKTDTFPAILLTGLALGTAWAVRGQFGHEHGATWAGGIGCLTLLLLSKRKDWIASALPVTLAGALGWGIGGVASYGKVVGYARSTDFGNVYYGLLMLLIIGGLFGFLGGGLFGIALSTPKNRKGIPWHKLITEMVIGAIVTYFFVVEQFGWRMTPPRSELWAGCLGMAFAAAWYMVRQEMYAALRVALFTSFGAGFGFAFGNFLQVLGSVSELKFNFWNVMEYSIGFFGGTSMAYSVLTSKWEEKDQGAGKVVHQLPLIILMAVVPFIMWQQNVGTEKLHARFSGLHEGFPYWVSGLVNWGPYFLFFGLTYLMSRKGSSLRSFEGMFSFYKVYFGLYILLSILVTGAFFSLYRVEQYLYLLNFIPIIYLVPRIAPGWKNDLPAPVNYKLNLIWLLIFLAILAVLAANSHPNDLGGANYRFGPKANLEAE</sequence>
<reference evidence="3" key="1">
    <citation type="journal article" date="2019" name="Int. J. Syst. Evol. Microbiol.">
        <title>The Global Catalogue of Microorganisms (GCM) 10K type strain sequencing project: providing services to taxonomists for standard genome sequencing and annotation.</title>
        <authorList>
            <consortium name="The Broad Institute Genomics Platform"/>
            <consortium name="The Broad Institute Genome Sequencing Center for Infectious Disease"/>
            <person name="Wu L."/>
            <person name="Ma J."/>
        </authorList>
    </citation>
    <scope>NUCLEOTIDE SEQUENCE [LARGE SCALE GENOMIC DNA]</scope>
    <source>
        <strain evidence="3">JCM 31920</strain>
    </source>
</reference>
<evidence type="ECO:0000256" key="1">
    <source>
        <dbReference type="SAM" id="Phobius"/>
    </source>
</evidence>
<feature type="transmembrane region" description="Helical" evidence="1">
    <location>
        <begin position="184"/>
        <end position="204"/>
    </location>
</feature>
<keyword evidence="1" id="KW-0812">Transmembrane</keyword>
<name>A0ABP8LWG4_9BACT</name>
<dbReference type="EMBL" id="BAABEY010000018">
    <property type="protein sequence ID" value="GAA4438112.1"/>
    <property type="molecule type" value="Genomic_DNA"/>
</dbReference>
<feature type="transmembrane region" description="Helical" evidence="1">
    <location>
        <begin position="291"/>
        <end position="313"/>
    </location>
</feature>